<dbReference type="CDD" id="cd00063">
    <property type="entry name" value="FN3"/>
    <property type="match status" value="1"/>
</dbReference>
<reference evidence="9 11" key="2">
    <citation type="submission" date="2018-11" db="EMBL/GenBank/DDBJ databases">
        <authorList>
            <consortium name="Pathogen Informatics"/>
        </authorList>
    </citation>
    <scope>NUCLEOTIDE SEQUENCE [LARGE SCALE GENOMIC DNA]</scope>
</reference>
<feature type="compositionally biased region" description="Basic residues" evidence="7">
    <location>
        <begin position="349"/>
        <end position="361"/>
    </location>
</feature>
<dbReference type="InterPro" id="IPR036116">
    <property type="entry name" value="FN3_sf"/>
</dbReference>
<accession>A0A0N4UIT0</accession>
<dbReference type="OrthoDB" id="3245100at2759"/>
<dbReference type="Proteomes" id="UP000038040">
    <property type="component" value="Unplaced"/>
</dbReference>
<sequence length="680" mass="76001">MTVGDLITEHEYQFRVIAHNAIGFSEPSDPSPPIVIGVPINGDAKFVGAQYGSFPLLQDEIIRESPPLPDRDDSPPPINRTYMKGKDGLHWRDPTLKEVIEYLDSPNKIEQLNASGYLQHLTYNDNAIKEETRELHGIPKLVRLLSSDAPEIQKNACGCLKNLSFGKENDENKRAINAAGGIEALSALLRQAADALVREEVTAVLWNLSSSDDLKMTILEHSTDAIVQRIIVPASNRVIQNDMNSGRSYNINIFRNASGVLRNISAASPLARKTLRNCPQLIDGLFYFLTRAVSKSQVDSRTVENVVCILRNLSYRIQEVKEPNYKPLKIELNGSNRERSRSAPSGSPRIKKKEPKKKKGKHEATVSEVPPTGILLLWQPELVRLYLKLLQEASNSETLEASAGAIQNLAACHFEPSVQVRAVVRTEKGLPILVELLRLNDDKVVCAVTTALRNLSLDPRNRELIGKYAMKDLVAKLPRVDQQSRNHLISDSTIGAVLGILFEMVKYSADFTRSIHECGGTERLRLLARSHPLYSARICKYASQVLYMMWQHKDLHDGFKRSGLKETDFFSGPAYKARDTTTLARPISSQGAERPVNLRSEIFDDSASACDTAKHDEHIRLGYSESPRSVNQDRTFLLDPSNRYQSQSPVSCQQPYEPLYASVHKYGNTRRQSAGGDSWV</sequence>
<dbReference type="InterPro" id="IPR000225">
    <property type="entry name" value="Armadillo"/>
</dbReference>
<dbReference type="PANTHER" id="PTHR10372">
    <property type="entry name" value="PLAKOPHILLIN-RELATED"/>
    <property type="match status" value="1"/>
</dbReference>
<dbReference type="InterPro" id="IPR013783">
    <property type="entry name" value="Ig-like_fold"/>
</dbReference>
<dbReference type="WBParaSite" id="DME_0000752701-mRNA-1">
    <property type="protein sequence ID" value="DME_0000752701-mRNA-1"/>
    <property type="gene ID" value="DME_0000752701"/>
</dbReference>
<dbReference type="Gene3D" id="2.60.40.10">
    <property type="entry name" value="Immunoglobulins"/>
    <property type="match status" value="1"/>
</dbReference>
<dbReference type="InterPro" id="IPR011989">
    <property type="entry name" value="ARM-like"/>
</dbReference>
<dbReference type="PROSITE" id="PS50176">
    <property type="entry name" value="ARM_REPEAT"/>
    <property type="match status" value="3"/>
</dbReference>
<dbReference type="PROSITE" id="PS50853">
    <property type="entry name" value="FN3"/>
    <property type="match status" value="1"/>
</dbReference>
<dbReference type="GO" id="GO:0005886">
    <property type="term" value="C:plasma membrane"/>
    <property type="evidence" value="ECO:0007669"/>
    <property type="project" value="TreeGrafter"/>
</dbReference>
<dbReference type="Gene3D" id="1.25.10.10">
    <property type="entry name" value="Leucine-rich Repeat Variant"/>
    <property type="match status" value="1"/>
</dbReference>
<feature type="region of interest" description="Disordered" evidence="7">
    <location>
        <begin position="331"/>
        <end position="366"/>
    </location>
</feature>
<evidence type="ECO:0000313" key="12">
    <source>
        <dbReference type="WBParaSite" id="DME_0000752701-mRNA-1"/>
    </source>
</evidence>
<keyword evidence="5" id="KW-0965">Cell junction</keyword>
<evidence type="ECO:0000256" key="1">
    <source>
        <dbReference type="ARBA" id="ARBA00004282"/>
    </source>
</evidence>
<name>A0A0N4UIT0_DRAME</name>
<gene>
    <name evidence="9" type="ORF">DME_LOCUS1794</name>
</gene>
<evidence type="ECO:0000256" key="5">
    <source>
        <dbReference type="ARBA" id="ARBA00022949"/>
    </source>
</evidence>
<dbReference type="SMART" id="SM00185">
    <property type="entry name" value="ARM"/>
    <property type="match status" value="7"/>
</dbReference>
<comment type="subcellular location">
    <subcellularLocation>
        <location evidence="1">Cell junction</location>
    </subcellularLocation>
</comment>
<keyword evidence="4" id="KW-0130">Cell adhesion</keyword>
<dbReference type="InterPro" id="IPR028435">
    <property type="entry name" value="Plakophilin/d_Catenin"/>
</dbReference>
<evidence type="ECO:0000256" key="2">
    <source>
        <dbReference type="ARBA" id="ARBA00005462"/>
    </source>
</evidence>
<feature type="repeat" description="ARM" evidence="6">
    <location>
        <begin position="428"/>
        <end position="465"/>
    </location>
</feature>
<feature type="repeat" description="ARM" evidence="6">
    <location>
        <begin position="180"/>
        <end position="223"/>
    </location>
</feature>
<dbReference type="SUPFAM" id="SSF49265">
    <property type="entry name" value="Fibronectin type III"/>
    <property type="match status" value="1"/>
</dbReference>
<dbReference type="STRING" id="318479.A0A0N4UIT0"/>
<dbReference type="GO" id="GO:0005634">
    <property type="term" value="C:nucleus"/>
    <property type="evidence" value="ECO:0007669"/>
    <property type="project" value="TreeGrafter"/>
</dbReference>
<dbReference type="GO" id="GO:0005737">
    <property type="term" value="C:cytoplasm"/>
    <property type="evidence" value="ECO:0007669"/>
    <property type="project" value="TreeGrafter"/>
</dbReference>
<evidence type="ECO:0000256" key="4">
    <source>
        <dbReference type="ARBA" id="ARBA00022889"/>
    </source>
</evidence>
<dbReference type="SUPFAM" id="SSF48371">
    <property type="entry name" value="ARM repeat"/>
    <property type="match status" value="1"/>
</dbReference>
<evidence type="ECO:0000313" key="9">
    <source>
        <dbReference type="EMBL" id="VDN51821.1"/>
    </source>
</evidence>
<feature type="repeat" description="ARM" evidence="6">
    <location>
        <begin position="136"/>
        <end position="180"/>
    </location>
</feature>
<dbReference type="PANTHER" id="PTHR10372:SF27">
    <property type="entry name" value="ADHERENS JUNCTION PROTEIN P120"/>
    <property type="match status" value="1"/>
</dbReference>
<dbReference type="InterPro" id="IPR016024">
    <property type="entry name" value="ARM-type_fold"/>
</dbReference>
<dbReference type="GO" id="GO:0098609">
    <property type="term" value="P:cell-cell adhesion"/>
    <property type="evidence" value="ECO:0007669"/>
    <property type="project" value="InterPro"/>
</dbReference>
<reference evidence="12" key="1">
    <citation type="submission" date="2017-02" db="UniProtKB">
        <authorList>
            <consortium name="WormBaseParasite"/>
        </authorList>
    </citation>
    <scope>IDENTIFICATION</scope>
</reference>
<comment type="similarity">
    <text evidence="2">Belongs to the beta-catenin family.</text>
</comment>
<dbReference type="AlphaFoldDB" id="A0A0N4UIT0"/>
<keyword evidence="11" id="KW-1185">Reference proteome</keyword>
<keyword evidence="3" id="KW-0677">Repeat</keyword>
<proteinExistence type="inferred from homology"/>
<dbReference type="GO" id="GO:0005912">
    <property type="term" value="C:adherens junction"/>
    <property type="evidence" value="ECO:0007669"/>
    <property type="project" value="TreeGrafter"/>
</dbReference>
<feature type="domain" description="Fibronectin type-III" evidence="8">
    <location>
        <begin position="1"/>
        <end position="39"/>
    </location>
</feature>
<evidence type="ECO:0000313" key="10">
    <source>
        <dbReference type="Proteomes" id="UP000038040"/>
    </source>
</evidence>
<evidence type="ECO:0000259" key="8">
    <source>
        <dbReference type="PROSITE" id="PS50853"/>
    </source>
</evidence>
<dbReference type="Proteomes" id="UP000274756">
    <property type="component" value="Unassembled WGS sequence"/>
</dbReference>
<dbReference type="InterPro" id="IPR003961">
    <property type="entry name" value="FN3_dom"/>
</dbReference>
<dbReference type="Pfam" id="PF00514">
    <property type="entry name" value="Arm"/>
    <property type="match status" value="4"/>
</dbReference>
<protein>
    <submittedName>
        <fullName evidence="12">Fibronectin type-III domain-containing protein</fullName>
    </submittedName>
</protein>
<organism evidence="10 12">
    <name type="scientific">Dracunculus medinensis</name>
    <name type="common">Guinea worm</name>
    <dbReference type="NCBI Taxonomy" id="318479"/>
    <lineage>
        <taxon>Eukaryota</taxon>
        <taxon>Metazoa</taxon>
        <taxon>Ecdysozoa</taxon>
        <taxon>Nematoda</taxon>
        <taxon>Chromadorea</taxon>
        <taxon>Rhabditida</taxon>
        <taxon>Spirurina</taxon>
        <taxon>Dracunculoidea</taxon>
        <taxon>Dracunculidae</taxon>
        <taxon>Dracunculus</taxon>
    </lineage>
</organism>
<evidence type="ECO:0000313" key="11">
    <source>
        <dbReference type="Proteomes" id="UP000274756"/>
    </source>
</evidence>
<evidence type="ECO:0000256" key="7">
    <source>
        <dbReference type="SAM" id="MobiDB-lite"/>
    </source>
</evidence>
<dbReference type="EMBL" id="UYYG01000032">
    <property type="protein sequence ID" value="VDN51821.1"/>
    <property type="molecule type" value="Genomic_DNA"/>
</dbReference>
<evidence type="ECO:0000256" key="6">
    <source>
        <dbReference type="PROSITE-ProRule" id="PRU00259"/>
    </source>
</evidence>
<evidence type="ECO:0000256" key="3">
    <source>
        <dbReference type="ARBA" id="ARBA00022737"/>
    </source>
</evidence>